<dbReference type="Gene3D" id="1.10.357.10">
    <property type="entry name" value="Tetracycline Repressor, domain 2"/>
    <property type="match status" value="2"/>
</dbReference>
<proteinExistence type="predicted"/>
<sequence length="461" mass="51536">MEDEDYRIAILEAGLRIGGTQGDEAITIPAVASASTAPEEAIRNLYYNDEILQQSVIHYIEERPVGYIQEAFAATPPVGEVIDRFLNFVEGYFAYYFENPELFNYLFEKHTFLSQASLIAARENKEETGDAEIDVLMHVARQFVALEGFEVGKDISSADLAHQAIAVWGTIHGMGFLSTWGVLRHQHRVARHYNFREVIRTMFISMRHQMEVGAPSMPDPCFETLRKKVQDIHAAEVPEVTGEKLQALPDDVARNTLRLKAVTLASQEGPEVITIPRIAKELDVPEGYVRSLAGNDYLLRESAEVQSDLDLQNVLRSISATLPDDASCEDRLRALGVGYFYYAVNYPERFKGVMALANRSVMPTGGGTVHQGIAPSLADLMQTTRECIEERGIEPDDQMVYVKTLGLWAGATGLGHLCGAGTFRYLDDSAKWTLFAEVVEKFLDSFNYALTYEQKDESRRG</sequence>
<reference evidence="1 2" key="1">
    <citation type="journal article" date="2015" name="Genome Announc.">
        <title>Complete Genome Sequence of Corynebacterium camporealensis DSM 44610, Isolated from the Milk of a Manchega Sheep with Subclinical Mastitis.</title>
        <authorList>
            <person name="Ruckert C."/>
            <person name="Albersmeier A."/>
            <person name="Winkler A."/>
            <person name="Tauch A."/>
        </authorList>
    </citation>
    <scope>NUCLEOTIDE SEQUENCE [LARGE SCALE GENOMIC DNA]</scope>
    <source>
        <strain evidence="1 2">DSM 44610</strain>
    </source>
</reference>
<accession>A0A0F6QY93</accession>
<dbReference type="PATRIC" id="fig|161896.4.peg.2023"/>
<keyword evidence="2" id="KW-1185">Reference proteome</keyword>
<name>A0A0F6QY93_9CORY</name>
<protein>
    <submittedName>
        <fullName evidence="1">Transcriptional regulator, TetR family</fullName>
    </submittedName>
</protein>
<dbReference type="InterPro" id="IPR036271">
    <property type="entry name" value="Tet_transcr_reg_TetR-rel_C_sf"/>
</dbReference>
<dbReference type="OrthoDB" id="4417784at2"/>
<dbReference type="KEGG" id="ccj:UL81_10380"/>
<dbReference type="EMBL" id="CP011311">
    <property type="protein sequence ID" value="AKE40010.1"/>
    <property type="molecule type" value="Genomic_DNA"/>
</dbReference>
<organism evidence="1 2">
    <name type="scientific">Corynebacterium camporealensis</name>
    <dbReference type="NCBI Taxonomy" id="161896"/>
    <lineage>
        <taxon>Bacteria</taxon>
        <taxon>Bacillati</taxon>
        <taxon>Actinomycetota</taxon>
        <taxon>Actinomycetes</taxon>
        <taxon>Mycobacteriales</taxon>
        <taxon>Corynebacteriaceae</taxon>
        <taxon>Corynebacterium</taxon>
    </lineage>
</organism>
<dbReference type="Proteomes" id="UP000033566">
    <property type="component" value="Chromosome"/>
</dbReference>
<dbReference type="AlphaFoldDB" id="A0A0F6QY93"/>
<evidence type="ECO:0000313" key="1">
    <source>
        <dbReference type="EMBL" id="AKE40010.1"/>
    </source>
</evidence>
<dbReference type="SUPFAM" id="SSF48498">
    <property type="entry name" value="Tetracyclin repressor-like, C-terminal domain"/>
    <property type="match status" value="2"/>
</dbReference>
<evidence type="ECO:0000313" key="2">
    <source>
        <dbReference type="Proteomes" id="UP000033566"/>
    </source>
</evidence>
<dbReference type="HOGENOM" id="CLU_584890_0_0_11"/>
<dbReference type="RefSeq" id="WP_046453558.1">
    <property type="nucleotide sequence ID" value="NZ_CP011311.1"/>
</dbReference>
<gene>
    <name evidence="1" type="ORF">UL81_10380</name>
</gene>